<proteinExistence type="predicted"/>
<gene>
    <name evidence="1" type="ORF">KI387_020475</name>
</gene>
<feature type="non-terminal residue" evidence="1">
    <location>
        <position position="1"/>
    </location>
</feature>
<sequence length="66" mass="7986">KPSIVLQEKLSVKRFGYVAYWKDLEYHRTNRQPCMLTTKVFSNLFAIQFFTREQSTLKFRFISYAN</sequence>
<keyword evidence="2" id="KW-1185">Reference proteome</keyword>
<feature type="non-terminal residue" evidence="1">
    <location>
        <position position="66"/>
    </location>
</feature>
<comment type="caution">
    <text evidence="1">The sequence shown here is derived from an EMBL/GenBank/DDBJ whole genome shotgun (WGS) entry which is preliminary data.</text>
</comment>
<reference evidence="1 2" key="1">
    <citation type="journal article" date="2021" name="Nat. Plants">
        <title>The Taxus genome provides insights into paclitaxel biosynthesis.</title>
        <authorList>
            <person name="Xiong X."/>
            <person name="Gou J."/>
            <person name="Liao Q."/>
            <person name="Li Y."/>
            <person name="Zhou Q."/>
            <person name="Bi G."/>
            <person name="Li C."/>
            <person name="Du R."/>
            <person name="Wang X."/>
            <person name="Sun T."/>
            <person name="Guo L."/>
            <person name="Liang H."/>
            <person name="Lu P."/>
            <person name="Wu Y."/>
            <person name="Zhang Z."/>
            <person name="Ro D.K."/>
            <person name="Shang Y."/>
            <person name="Huang S."/>
            <person name="Yan J."/>
        </authorList>
    </citation>
    <scope>NUCLEOTIDE SEQUENCE [LARGE SCALE GENOMIC DNA]</scope>
    <source>
        <strain evidence="1">Ta-2019</strain>
    </source>
</reference>
<accession>A0AA38G8R9</accession>
<evidence type="ECO:0000313" key="1">
    <source>
        <dbReference type="EMBL" id="KAH9318706.1"/>
    </source>
</evidence>
<protein>
    <submittedName>
        <fullName evidence="1">Uncharacterized protein</fullName>
    </submittedName>
</protein>
<dbReference type="AlphaFoldDB" id="A0AA38G8R9"/>
<name>A0AA38G8R9_TAXCH</name>
<evidence type="ECO:0000313" key="2">
    <source>
        <dbReference type="Proteomes" id="UP000824469"/>
    </source>
</evidence>
<dbReference type="EMBL" id="JAHRHJ020000004">
    <property type="protein sequence ID" value="KAH9318706.1"/>
    <property type="molecule type" value="Genomic_DNA"/>
</dbReference>
<dbReference type="Proteomes" id="UP000824469">
    <property type="component" value="Unassembled WGS sequence"/>
</dbReference>
<organism evidence="1 2">
    <name type="scientific">Taxus chinensis</name>
    <name type="common">Chinese yew</name>
    <name type="synonym">Taxus wallichiana var. chinensis</name>
    <dbReference type="NCBI Taxonomy" id="29808"/>
    <lineage>
        <taxon>Eukaryota</taxon>
        <taxon>Viridiplantae</taxon>
        <taxon>Streptophyta</taxon>
        <taxon>Embryophyta</taxon>
        <taxon>Tracheophyta</taxon>
        <taxon>Spermatophyta</taxon>
        <taxon>Pinopsida</taxon>
        <taxon>Pinidae</taxon>
        <taxon>Conifers II</taxon>
        <taxon>Cupressales</taxon>
        <taxon>Taxaceae</taxon>
        <taxon>Taxus</taxon>
    </lineage>
</organism>